<accession>A0AAW0QMS2</accession>
<protein>
    <submittedName>
        <fullName evidence="6">MFS general substrate transporter</fullName>
    </submittedName>
</protein>
<dbReference type="Proteomes" id="UP001392437">
    <property type="component" value="Unassembled WGS sequence"/>
</dbReference>
<dbReference type="SUPFAM" id="SSF103473">
    <property type="entry name" value="MFS general substrate transporter"/>
    <property type="match status" value="1"/>
</dbReference>
<keyword evidence="2" id="KW-0812">Transmembrane</keyword>
<sequence length="163" mass="17297">MPKFDAAPPNTHAGGDDDALRGQGDIPVDPNPDVTIEPLDMDEYRRTVPRWKRFYKHSLTQMMLLSVQAFCGPAMSDAIAGLGGGGLATPQTSNIATAINYTMLALVCLIGGPLVNKLGVKWALVIGALSFPIQGSSYYCNSAFGNQWYLILGGFITGIGTGC</sequence>
<evidence type="ECO:0000256" key="4">
    <source>
        <dbReference type="ARBA" id="ARBA00023136"/>
    </source>
</evidence>
<feature type="region of interest" description="Disordered" evidence="5">
    <location>
        <begin position="1"/>
        <end position="32"/>
    </location>
</feature>
<keyword evidence="4" id="KW-0472">Membrane</keyword>
<dbReference type="InterPro" id="IPR051617">
    <property type="entry name" value="UNC-93-like_regulator"/>
</dbReference>
<dbReference type="Pfam" id="PF05978">
    <property type="entry name" value="UNC-93"/>
    <property type="match status" value="1"/>
</dbReference>
<comment type="caution">
    <text evidence="6">The sequence shown here is derived from an EMBL/GenBank/DDBJ whole genome shotgun (WGS) entry which is preliminary data.</text>
</comment>
<proteinExistence type="predicted"/>
<reference evidence="6 7" key="1">
    <citation type="submission" date="2023-01" db="EMBL/GenBank/DDBJ databases">
        <title>Analysis of 21 Apiospora genomes using comparative genomics revels a genus with tremendous synthesis potential of carbohydrate active enzymes and secondary metabolites.</title>
        <authorList>
            <person name="Sorensen T."/>
        </authorList>
    </citation>
    <scope>NUCLEOTIDE SEQUENCE [LARGE SCALE GENOMIC DNA]</scope>
    <source>
        <strain evidence="6 7">CBS 117206</strain>
    </source>
</reference>
<keyword evidence="7" id="KW-1185">Reference proteome</keyword>
<evidence type="ECO:0000313" key="7">
    <source>
        <dbReference type="Proteomes" id="UP001392437"/>
    </source>
</evidence>
<evidence type="ECO:0000256" key="2">
    <source>
        <dbReference type="ARBA" id="ARBA00022692"/>
    </source>
</evidence>
<dbReference type="InterPro" id="IPR010291">
    <property type="entry name" value="Ion_channel_UNC-93"/>
</dbReference>
<dbReference type="Gene3D" id="1.20.1250.20">
    <property type="entry name" value="MFS general substrate transporter like domains"/>
    <property type="match status" value="1"/>
</dbReference>
<organism evidence="6 7">
    <name type="scientific">Apiospora kogelbergensis</name>
    <dbReference type="NCBI Taxonomy" id="1337665"/>
    <lineage>
        <taxon>Eukaryota</taxon>
        <taxon>Fungi</taxon>
        <taxon>Dikarya</taxon>
        <taxon>Ascomycota</taxon>
        <taxon>Pezizomycotina</taxon>
        <taxon>Sordariomycetes</taxon>
        <taxon>Xylariomycetidae</taxon>
        <taxon>Amphisphaeriales</taxon>
        <taxon>Apiosporaceae</taxon>
        <taxon>Apiospora</taxon>
    </lineage>
</organism>
<dbReference type="PANTHER" id="PTHR23294:SF4">
    <property type="entry name" value="EXPRESSED PROTEIN"/>
    <property type="match status" value="1"/>
</dbReference>
<dbReference type="EMBL" id="JAQQWP010000009">
    <property type="protein sequence ID" value="KAK8101997.1"/>
    <property type="molecule type" value="Genomic_DNA"/>
</dbReference>
<evidence type="ECO:0000256" key="5">
    <source>
        <dbReference type="SAM" id="MobiDB-lite"/>
    </source>
</evidence>
<keyword evidence="3" id="KW-1133">Transmembrane helix</keyword>
<dbReference type="AlphaFoldDB" id="A0AAW0QMS2"/>
<dbReference type="PANTHER" id="PTHR23294">
    <property type="entry name" value="ET TRANSLATION PRODUCT-RELATED"/>
    <property type="match status" value="1"/>
</dbReference>
<dbReference type="InterPro" id="IPR036259">
    <property type="entry name" value="MFS_trans_sf"/>
</dbReference>
<evidence type="ECO:0000256" key="3">
    <source>
        <dbReference type="ARBA" id="ARBA00022989"/>
    </source>
</evidence>
<comment type="subcellular location">
    <subcellularLocation>
        <location evidence="1">Membrane</location>
        <topology evidence="1">Multi-pass membrane protein</topology>
    </subcellularLocation>
</comment>
<name>A0AAW0QMS2_9PEZI</name>
<dbReference type="GO" id="GO:0016020">
    <property type="term" value="C:membrane"/>
    <property type="evidence" value="ECO:0007669"/>
    <property type="project" value="UniProtKB-SubCell"/>
</dbReference>
<evidence type="ECO:0000313" key="6">
    <source>
        <dbReference type="EMBL" id="KAK8101997.1"/>
    </source>
</evidence>
<gene>
    <name evidence="6" type="ORF">PG999_012371</name>
</gene>
<evidence type="ECO:0000256" key="1">
    <source>
        <dbReference type="ARBA" id="ARBA00004141"/>
    </source>
</evidence>